<evidence type="ECO:0000313" key="2">
    <source>
        <dbReference type="Proteomes" id="UP000231863"/>
    </source>
</evidence>
<sequence>MNQSKTILQTNDTEIATILNAPGLNKIFTLSQKSVPNRINPIIQDEAMFDLTDSLLFIENYQVNHTLKIRVFKMLDFLVKCLSDINEYKKNENERIETVIQFSLDEYACLLGKSNIKNDTTRKNVRRLINEALEIIYSISLESSEKRSGNKVNFKKMRICQMFECKNSVYTFVFTETFARYLLSSYIMKFPMSLFRLDERNSNAYSLGRKLALHQSINNNRKKGTNKIISVKSLLKTAPEIPTIETVRTKNGSWTERIEEKLVKSLDILVENGVLEYWNYCNSKGVELSDEQLNSFGSYFIFENLKIEFSVKGI</sequence>
<organism evidence="1 2">
    <name type="scientific">Streptococcus suis</name>
    <dbReference type="NCBI Taxonomy" id="1307"/>
    <lineage>
        <taxon>Bacteria</taxon>
        <taxon>Bacillati</taxon>
        <taxon>Bacillota</taxon>
        <taxon>Bacilli</taxon>
        <taxon>Lactobacillales</taxon>
        <taxon>Streptococcaceae</taxon>
        <taxon>Streptococcus</taxon>
    </lineage>
</organism>
<name>A0A2I5KPE6_STRSU</name>
<gene>
    <name evidence="1" type="ORF">CWI26_06960</name>
</gene>
<dbReference type="EMBL" id="CP025043">
    <property type="protein sequence ID" value="AUA19236.1"/>
    <property type="molecule type" value="Genomic_DNA"/>
</dbReference>
<reference evidence="1 2" key="1">
    <citation type="submission" date="2017-11" db="EMBL/GenBank/DDBJ databases">
        <title>Genome analysis of Streptococcus suis serotype chz stain ah681.</title>
        <authorList>
            <person name="Pan Z."/>
            <person name="Zhang Y."/>
            <person name="Ma J."/>
            <person name="Lu P."/>
            <person name="Zhu Y."/>
            <person name="Zhong X."/>
            <person name="Dong W."/>
            <person name="Lu C."/>
            <person name="Yao H."/>
        </authorList>
    </citation>
    <scope>NUCLEOTIDE SEQUENCE [LARGE SCALE GENOMIC DNA]</scope>
    <source>
        <strain evidence="1 2">AH681</strain>
    </source>
</reference>
<dbReference type="Proteomes" id="UP000231863">
    <property type="component" value="Chromosome"/>
</dbReference>
<accession>A0A2I5KPE6</accession>
<dbReference type="AlphaFoldDB" id="A0A2I5KPE6"/>
<protein>
    <submittedName>
        <fullName evidence="1">Uncharacterized protein</fullName>
    </submittedName>
</protein>
<evidence type="ECO:0000313" key="1">
    <source>
        <dbReference type="EMBL" id="AUA19236.1"/>
    </source>
</evidence>
<proteinExistence type="predicted"/>
<dbReference type="RefSeq" id="WP_100881459.1">
    <property type="nucleotide sequence ID" value="NZ_CP025043.1"/>
</dbReference>